<dbReference type="EMBL" id="JAADJG010000125">
    <property type="protein sequence ID" value="KAF4454439.1"/>
    <property type="molecule type" value="Genomic_DNA"/>
</dbReference>
<dbReference type="Pfam" id="PF06985">
    <property type="entry name" value="HET"/>
    <property type="match status" value="1"/>
</dbReference>
<reference evidence="2" key="1">
    <citation type="submission" date="2020-01" db="EMBL/GenBank/DDBJ databases">
        <title>Identification and distribution of gene clusters putatively required for synthesis of sphingolipid metabolism inhibitors in phylogenetically diverse species of the filamentous fungus Fusarium.</title>
        <authorList>
            <person name="Kim H.-S."/>
            <person name="Busman M."/>
            <person name="Brown D.W."/>
            <person name="Divon H."/>
            <person name="Uhlig S."/>
            <person name="Proctor R.H."/>
        </authorList>
    </citation>
    <scope>NUCLEOTIDE SEQUENCE</scope>
    <source>
        <strain evidence="2">NRRL 53441</strain>
    </source>
</reference>
<sequence length="631" mass="71269">MASPSKLCSVCVDILQSGLEGVEKSLHKECTHHVTFSSFKHAVEGGCFICARLWGAISDASIASWEEKPTSWKPFECWAERRPWAPERTFTHAEDGLGTSMLESSAGDIESSTSCDKVHQLAYEWHKDCQETHEICSKLRSSEKFAPSRLIDIGAEGDTWKLCLYPEDIADPPDYFTLSYRWAKNPSIVLLKNNVSEFRQGSPISRLPKTFREAIVVARRFSIRYLWIDSLCIIQDSPEDWATESVRMHQVYTNSSCTISASASEDLEGGLFRSRNVKDVLSAYVTVHFTDREPKKFDIWDEHYIERLTHGPLTRRGWVYQEKILSPGVLHFTGTQIVWECFEMSECEMFPWWSPYPTEAVHTPALKTIHAFFNSDNSGSIFAENEKKIMSVDVYDQWINLIKAYSKCGFTCPDDRLVAMAGIAEMFKNNTGDEYLAGLWKSRLVEGLNWVVLNPIARPQNSFRGTIGAGANLVQIIDASVEYTQASTGRRDIKGSIQLRGYISKATVFKSNRHSAGENVVLKLAEISSQVFAYLDTLATTFEVGEVLHFMPLRSAVRIRASTQWPLTIIEGLMLEIKSEVERTFRRVGQFVVCSSDDLSFFGLIATPLESCAEAMFVKTDEVQKSIVTLE</sequence>
<dbReference type="AlphaFoldDB" id="A0A8H4NX41"/>
<evidence type="ECO:0000313" key="2">
    <source>
        <dbReference type="EMBL" id="KAF4454439.1"/>
    </source>
</evidence>
<organism evidence="2 3">
    <name type="scientific">Fusarium austroafricanum</name>
    <dbReference type="NCBI Taxonomy" id="2364996"/>
    <lineage>
        <taxon>Eukaryota</taxon>
        <taxon>Fungi</taxon>
        <taxon>Dikarya</taxon>
        <taxon>Ascomycota</taxon>
        <taxon>Pezizomycotina</taxon>
        <taxon>Sordariomycetes</taxon>
        <taxon>Hypocreomycetidae</taxon>
        <taxon>Hypocreales</taxon>
        <taxon>Nectriaceae</taxon>
        <taxon>Fusarium</taxon>
        <taxon>Fusarium concolor species complex</taxon>
    </lineage>
</organism>
<dbReference type="PANTHER" id="PTHR33112:SF10">
    <property type="entry name" value="TOL"/>
    <property type="match status" value="1"/>
</dbReference>
<keyword evidence="3" id="KW-1185">Reference proteome</keyword>
<gene>
    <name evidence="2" type="ORF">F53441_3066</name>
</gene>
<dbReference type="Proteomes" id="UP000605986">
    <property type="component" value="Unassembled WGS sequence"/>
</dbReference>
<proteinExistence type="predicted"/>
<dbReference type="InterPro" id="IPR010730">
    <property type="entry name" value="HET"/>
</dbReference>
<name>A0A8H4NX41_9HYPO</name>
<dbReference type="PANTHER" id="PTHR33112">
    <property type="entry name" value="DOMAIN PROTEIN, PUTATIVE-RELATED"/>
    <property type="match status" value="1"/>
</dbReference>
<dbReference type="OrthoDB" id="5347061at2759"/>
<comment type="caution">
    <text evidence="2">The sequence shown here is derived from an EMBL/GenBank/DDBJ whole genome shotgun (WGS) entry which is preliminary data.</text>
</comment>
<evidence type="ECO:0000259" key="1">
    <source>
        <dbReference type="Pfam" id="PF06985"/>
    </source>
</evidence>
<protein>
    <recommendedName>
        <fullName evidence="1">Heterokaryon incompatibility domain-containing protein</fullName>
    </recommendedName>
</protein>
<evidence type="ECO:0000313" key="3">
    <source>
        <dbReference type="Proteomes" id="UP000605986"/>
    </source>
</evidence>
<feature type="domain" description="Heterokaryon incompatibility" evidence="1">
    <location>
        <begin position="175"/>
        <end position="322"/>
    </location>
</feature>
<accession>A0A8H4NX41</accession>